<dbReference type="InterPro" id="IPR025486">
    <property type="entry name" value="DUF4378"/>
</dbReference>
<evidence type="ECO:0000313" key="4">
    <source>
        <dbReference type="Proteomes" id="UP000245207"/>
    </source>
</evidence>
<feature type="domain" description="DUF4378" evidence="2">
    <location>
        <begin position="314"/>
        <end position="450"/>
    </location>
</feature>
<dbReference type="STRING" id="35608.A0A2U1QEX9"/>
<feature type="region of interest" description="Disordered" evidence="1">
    <location>
        <begin position="233"/>
        <end position="253"/>
    </location>
</feature>
<dbReference type="AlphaFoldDB" id="A0A2U1QEX9"/>
<evidence type="ECO:0000259" key="2">
    <source>
        <dbReference type="Pfam" id="PF14309"/>
    </source>
</evidence>
<accession>A0A2U1QEX9</accession>
<sequence>MMANERNKPSVIAQLMGLDDAPRQLQPVYRQQRVLSENYMRNSASIGSCRRRSGKVRQKSQLKNKKNFRSNDSFDGTKRGNEESNLTNVTFGWGYKKHMLERSKRTKVCQDIWSNKAVCNLGEMPIMAELELKKRLKLGTRVVISSNEGWKDKSVTKLPVFKRFNLSSSTNKKLKKTSRDDLRLSIGRHDENVSANFEDVVFSRDSDVSFEKDSPCEDGFMSLDCVNIDDEVSNSSGEAYQPSPNSVLEPDNSSSSDLHGLWIKLQILKSESEENGLESETVTLSDENATEKSFYIGQNNRPIRFFGPKESQQFFYLVDVLNELGFHGNIMEASFEKCMTNPLIFEILEKKYNEQKSWNKVDRRLLFDRINLGLTEIIRSKPLRRKMSNFLRRDIMEEELWNMLLGQENEVNADLSEKSIGKEPWLELGDEVDSIVEEIEAFLFNEFVTELVAI</sequence>
<evidence type="ECO:0000256" key="1">
    <source>
        <dbReference type="SAM" id="MobiDB-lite"/>
    </source>
</evidence>
<name>A0A2U1QEX9_ARTAN</name>
<dbReference type="Proteomes" id="UP000245207">
    <property type="component" value="Unassembled WGS sequence"/>
</dbReference>
<gene>
    <name evidence="3" type="ORF">CTI12_AA033330</name>
</gene>
<proteinExistence type="predicted"/>
<feature type="compositionally biased region" description="Basic residues" evidence="1">
    <location>
        <begin position="49"/>
        <end position="68"/>
    </location>
</feature>
<evidence type="ECO:0000313" key="3">
    <source>
        <dbReference type="EMBL" id="PWA96554.1"/>
    </source>
</evidence>
<comment type="caution">
    <text evidence="3">The sequence shown here is derived from an EMBL/GenBank/DDBJ whole genome shotgun (WGS) entry which is preliminary data.</text>
</comment>
<dbReference type="PANTHER" id="PTHR46836:SF7">
    <property type="entry name" value="PHOSPHATIDYLINOSITOL N-ACETYGLUCOSAMINLYTRANSFERASE SUBUNIT P-LIKE PROTEIN"/>
    <property type="match status" value="1"/>
</dbReference>
<reference evidence="3 4" key="1">
    <citation type="journal article" date="2018" name="Mol. Plant">
        <title>The genome of Artemisia annua provides insight into the evolution of Asteraceae family and artemisinin biosynthesis.</title>
        <authorList>
            <person name="Shen Q."/>
            <person name="Zhang L."/>
            <person name="Liao Z."/>
            <person name="Wang S."/>
            <person name="Yan T."/>
            <person name="Shi P."/>
            <person name="Liu M."/>
            <person name="Fu X."/>
            <person name="Pan Q."/>
            <person name="Wang Y."/>
            <person name="Lv Z."/>
            <person name="Lu X."/>
            <person name="Zhang F."/>
            <person name="Jiang W."/>
            <person name="Ma Y."/>
            <person name="Chen M."/>
            <person name="Hao X."/>
            <person name="Li L."/>
            <person name="Tang Y."/>
            <person name="Lv G."/>
            <person name="Zhou Y."/>
            <person name="Sun X."/>
            <person name="Brodelius P.E."/>
            <person name="Rose J.K.C."/>
            <person name="Tang K."/>
        </authorList>
    </citation>
    <scope>NUCLEOTIDE SEQUENCE [LARGE SCALE GENOMIC DNA]</scope>
    <source>
        <strain evidence="4">cv. Huhao1</strain>
        <tissue evidence="3">Leaf</tissue>
    </source>
</reference>
<protein>
    <recommendedName>
        <fullName evidence="2">DUF4378 domain-containing protein</fullName>
    </recommendedName>
</protein>
<dbReference type="Pfam" id="PF14309">
    <property type="entry name" value="DUF4378"/>
    <property type="match status" value="1"/>
</dbReference>
<keyword evidence="4" id="KW-1185">Reference proteome</keyword>
<dbReference type="EMBL" id="PKPP01000172">
    <property type="protein sequence ID" value="PWA96554.1"/>
    <property type="molecule type" value="Genomic_DNA"/>
</dbReference>
<dbReference type="PANTHER" id="PTHR46836">
    <property type="entry name" value="AFADIN"/>
    <property type="match status" value="1"/>
</dbReference>
<feature type="region of interest" description="Disordered" evidence="1">
    <location>
        <begin position="46"/>
        <end position="81"/>
    </location>
</feature>
<dbReference type="OrthoDB" id="1584003at2759"/>
<organism evidence="3 4">
    <name type="scientific">Artemisia annua</name>
    <name type="common">Sweet wormwood</name>
    <dbReference type="NCBI Taxonomy" id="35608"/>
    <lineage>
        <taxon>Eukaryota</taxon>
        <taxon>Viridiplantae</taxon>
        <taxon>Streptophyta</taxon>
        <taxon>Embryophyta</taxon>
        <taxon>Tracheophyta</taxon>
        <taxon>Spermatophyta</taxon>
        <taxon>Magnoliopsida</taxon>
        <taxon>eudicotyledons</taxon>
        <taxon>Gunneridae</taxon>
        <taxon>Pentapetalae</taxon>
        <taxon>asterids</taxon>
        <taxon>campanulids</taxon>
        <taxon>Asterales</taxon>
        <taxon>Asteraceae</taxon>
        <taxon>Asteroideae</taxon>
        <taxon>Anthemideae</taxon>
        <taxon>Artemisiinae</taxon>
        <taxon>Artemisia</taxon>
    </lineage>
</organism>